<keyword evidence="2" id="KW-0472">Membrane</keyword>
<dbReference type="AlphaFoldDB" id="A0AA40A660"/>
<organism evidence="3 4">
    <name type="scientific">Lasiosphaeria miniovina</name>
    <dbReference type="NCBI Taxonomy" id="1954250"/>
    <lineage>
        <taxon>Eukaryota</taxon>
        <taxon>Fungi</taxon>
        <taxon>Dikarya</taxon>
        <taxon>Ascomycota</taxon>
        <taxon>Pezizomycotina</taxon>
        <taxon>Sordariomycetes</taxon>
        <taxon>Sordariomycetidae</taxon>
        <taxon>Sordariales</taxon>
        <taxon>Lasiosphaeriaceae</taxon>
        <taxon>Lasiosphaeria</taxon>
    </lineage>
</organism>
<keyword evidence="2" id="KW-1133">Transmembrane helix</keyword>
<dbReference type="Proteomes" id="UP001172101">
    <property type="component" value="Unassembled WGS sequence"/>
</dbReference>
<evidence type="ECO:0000313" key="3">
    <source>
        <dbReference type="EMBL" id="KAK0709935.1"/>
    </source>
</evidence>
<keyword evidence="2" id="KW-0812">Transmembrane</keyword>
<comment type="caution">
    <text evidence="3">The sequence shown here is derived from an EMBL/GenBank/DDBJ whole genome shotgun (WGS) entry which is preliminary data.</text>
</comment>
<keyword evidence="4" id="KW-1185">Reference proteome</keyword>
<feature type="transmembrane region" description="Helical" evidence="2">
    <location>
        <begin position="117"/>
        <end position="136"/>
    </location>
</feature>
<reference evidence="3" key="1">
    <citation type="submission" date="2023-06" db="EMBL/GenBank/DDBJ databases">
        <title>Genome-scale phylogeny and comparative genomics of the fungal order Sordariales.</title>
        <authorList>
            <consortium name="Lawrence Berkeley National Laboratory"/>
            <person name="Hensen N."/>
            <person name="Bonometti L."/>
            <person name="Westerberg I."/>
            <person name="Brannstrom I.O."/>
            <person name="Guillou S."/>
            <person name="Cros-Aarteil S."/>
            <person name="Calhoun S."/>
            <person name="Haridas S."/>
            <person name="Kuo A."/>
            <person name="Mondo S."/>
            <person name="Pangilinan J."/>
            <person name="Riley R."/>
            <person name="LaButti K."/>
            <person name="Andreopoulos B."/>
            <person name="Lipzen A."/>
            <person name="Chen C."/>
            <person name="Yanf M."/>
            <person name="Daum C."/>
            <person name="Ng V."/>
            <person name="Clum A."/>
            <person name="Steindorff A."/>
            <person name="Ohm R."/>
            <person name="Martin F."/>
            <person name="Silar P."/>
            <person name="Natvig D."/>
            <person name="Lalanne C."/>
            <person name="Gautier V."/>
            <person name="Ament-velasquez S.L."/>
            <person name="Kruys A."/>
            <person name="Hutchinson M.I."/>
            <person name="Powell A.J."/>
            <person name="Barry K."/>
            <person name="Miller A.N."/>
            <person name="Grigoriev I.V."/>
            <person name="Debuchy R."/>
            <person name="Gladieux P."/>
            <person name="Thoren M.H."/>
            <person name="Johannesson H."/>
        </authorList>
    </citation>
    <scope>NUCLEOTIDE SEQUENCE</scope>
    <source>
        <strain evidence="3">SMH2392-1A</strain>
    </source>
</reference>
<feature type="region of interest" description="Disordered" evidence="1">
    <location>
        <begin position="147"/>
        <end position="251"/>
    </location>
</feature>
<feature type="compositionally biased region" description="Basic and acidic residues" evidence="1">
    <location>
        <begin position="147"/>
        <end position="164"/>
    </location>
</feature>
<dbReference type="EMBL" id="JAUIRO010000006">
    <property type="protein sequence ID" value="KAK0709935.1"/>
    <property type="molecule type" value="Genomic_DNA"/>
</dbReference>
<proteinExistence type="predicted"/>
<evidence type="ECO:0000313" key="4">
    <source>
        <dbReference type="Proteomes" id="UP001172101"/>
    </source>
</evidence>
<accession>A0AA40A660</accession>
<dbReference type="RefSeq" id="XP_060293239.1">
    <property type="nucleotide sequence ID" value="XM_060440334.1"/>
</dbReference>
<evidence type="ECO:0000256" key="1">
    <source>
        <dbReference type="SAM" id="MobiDB-lite"/>
    </source>
</evidence>
<feature type="compositionally biased region" description="Polar residues" evidence="1">
    <location>
        <begin position="177"/>
        <end position="186"/>
    </location>
</feature>
<gene>
    <name evidence="3" type="ORF">B0T26DRAFT_679285</name>
</gene>
<dbReference type="GeneID" id="85323604"/>
<feature type="transmembrane region" description="Helical" evidence="2">
    <location>
        <begin position="43"/>
        <end position="65"/>
    </location>
</feature>
<sequence length="251" mass="27552">MDDARLEMKSQIERAAAALAVFIGASSISEIKEKEPDNATDDVNGLVFLAFLIAMIGYPHGYALLTYTAINNRNEVNLGAANRFLFRWAYVLSSGSFLVAAMTRLMFGKVLRCHNSFGWAIAGSAVIGVTALKFGWQGIAWKLRRPRSSDEEMGNRSSDKETVNRDVPNAADVATKPQDSLKQPNMTEGIKPRVGSSSFQPPGLQEPTRRKVSGQSYDSGEGPKRLRLSNKPAPWVKKNSRLGSSHPPKNR</sequence>
<feature type="transmembrane region" description="Helical" evidence="2">
    <location>
        <begin position="85"/>
        <end position="105"/>
    </location>
</feature>
<evidence type="ECO:0000256" key="2">
    <source>
        <dbReference type="SAM" id="Phobius"/>
    </source>
</evidence>
<protein>
    <submittedName>
        <fullName evidence="3">Uncharacterized protein</fullName>
    </submittedName>
</protein>
<name>A0AA40A660_9PEZI</name>